<reference evidence="2 3" key="1">
    <citation type="submission" date="2018-04" db="EMBL/GenBank/DDBJ databases">
        <title>WGS assembly of Panicum hallii var. hallii HAL2.</title>
        <authorList>
            <person name="Lovell J."/>
            <person name="Jenkins J."/>
            <person name="Lowry D."/>
            <person name="Mamidi S."/>
            <person name="Sreedasyam A."/>
            <person name="Weng X."/>
            <person name="Barry K."/>
            <person name="Bonette J."/>
            <person name="Campitelli B."/>
            <person name="Daum C."/>
            <person name="Gordon S."/>
            <person name="Gould B."/>
            <person name="Lipzen A."/>
            <person name="MacQueen A."/>
            <person name="Palacio-Mejia J."/>
            <person name="Plott C."/>
            <person name="Shakirov E."/>
            <person name="Shu S."/>
            <person name="Yoshinaga Y."/>
            <person name="Zane M."/>
            <person name="Rokhsar D."/>
            <person name="Grimwood J."/>
            <person name="Schmutz J."/>
            <person name="Juenger T."/>
        </authorList>
    </citation>
    <scope>NUCLEOTIDE SEQUENCE [LARGE SCALE GENOMIC DNA]</scope>
    <source>
        <strain evidence="3">cv. HAL2</strain>
    </source>
</reference>
<organism evidence="2 3">
    <name type="scientific">Panicum hallii var. hallii</name>
    <dbReference type="NCBI Taxonomy" id="1504633"/>
    <lineage>
        <taxon>Eukaryota</taxon>
        <taxon>Viridiplantae</taxon>
        <taxon>Streptophyta</taxon>
        <taxon>Embryophyta</taxon>
        <taxon>Tracheophyta</taxon>
        <taxon>Spermatophyta</taxon>
        <taxon>Magnoliopsida</taxon>
        <taxon>Liliopsida</taxon>
        <taxon>Poales</taxon>
        <taxon>Poaceae</taxon>
        <taxon>PACMAD clade</taxon>
        <taxon>Panicoideae</taxon>
        <taxon>Panicodae</taxon>
        <taxon>Paniceae</taxon>
        <taxon>Panicinae</taxon>
        <taxon>Panicum</taxon>
        <taxon>Panicum sect. Panicum</taxon>
    </lineage>
</organism>
<evidence type="ECO:0000313" key="2">
    <source>
        <dbReference type="EMBL" id="PUZ59117.1"/>
    </source>
</evidence>
<keyword evidence="3" id="KW-1185">Reference proteome</keyword>
<evidence type="ECO:0000313" key="3">
    <source>
        <dbReference type="Proteomes" id="UP000244336"/>
    </source>
</evidence>
<feature type="compositionally biased region" description="Low complexity" evidence="1">
    <location>
        <begin position="32"/>
        <end position="50"/>
    </location>
</feature>
<sequence>MDTTTTGCAEAANLIARESSRTRSSPSPPPAAAACRARCSAACPTPSAAPSSPPSPRTTAGYKSRTSATHLHSTGPPSSMALLRLHCFLLLGPAAAASYSSSIAASESVAAGRRRSQRLVSEPRGGPSSPPSLRPGESEIPSASRPMQILWRCELESGCAPKQAA</sequence>
<evidence type="ECO:0000256" key="1">
    <source>
        <dbReference type="SAM" id="MobiDB-lite"/>
    </source>
</evidence>
<dbReference type="AlphaFoldDB" id="A0A2T7DU68"/>
<name>A0A2T7DU68_9POAL</name>
<dbReference type="EMBL" id="CM009752">
    <property type="protein sequence ID" value="PUZ59117.1"/>
    <property type="molecule type" value="Genomic_DNA"/>
</dbReference>
<accession>A0A2T7DU68</accession>
<dbReference type="Gramene" id="PUZ59117">
    <property type="protein sequence ID" value="PUZ59117"/>
    <property type="gene ID" value="GQ55_4G014900"/>
</dbReference>
<feature type="region of interest" description="Disordered" evidence="1">
    <location>
        <begin position="106"/>
        <end position="143"/>
    </location>
</feature>
<protein>
    <submittedName>
        <fullName evidence="2">Uncharacterized protein</fullName>
    </submittedName>
</protein>
<proteinExistence type="predicted"/>
<dbReference type="Proteomes" id="UP000244336">
    <property type="component" value="Chromosome 4"/>
</dbReference>
<gene>
    <name evidence="2" type="ORF">GQ55_4G014900</name>
</gene>
<feature type="compositionally biased region" description="Polar residues" evidence="1">
    <location>
        <begin position="64"/>
        <end position="76"/>
    </location>
</feature>
<feature type="region of interest" description="Disordered" evidence="1">
    <location>
        <begin position="1"/>
        <end position="76"/>
    </location>
</feature>